<evidence type="ECO:0000256" key="4">
    <source>
        <dbReference type="ARBA" id="ARBA00070796"/>
    </source>
</evidence>
<name>A0A9P5RKK3_9FUNG</name>
<keyword evidence="2" id="KW-0560">Oxidoreductase</keyword>
<evidence type="ECO:0000259" key="5">
    <source>
        <dbReference type="PROSITE" id="PS50206"/>
    </source>
</evidence>
<dbReference type="SUPFAM" id="SSF50129">
    <property type="entry name" value="GroES-like"/>
    <property type="match status" value="1"/>
</dbReference>
<dbReference type="InterPro" id="IPR011032">
    <property type="entry name" value="GroES-like_sf"/>
</dbReference>
<dbReference type="PANTHER" id="PTHR48106">
    <property type="entry name" value="QUINONE OXIDOREDUCTASE PIG3-RELATED"/>
    <property type="match status" value="1"/>
</dbReference>
<dbReference type="InterPro" id="IPR001763">
    <property type="entry name" value="Rhodanese-like_dom"/>
</dbReference>
<evidence type="ECO:0000256" key="1">
    <source>
        <dbReference type="ARBA" id="ARBA00022857"/>
    </source>
</evidence>
<reference evidence="6" key="1">
    <citation type="journal article" date="2020" name="Fungal Divers.">
        <title>Resolving the Mortierellaceae phylogeny through synthesis of multi-gene phylogenetics and phylogenomics.</title>
        <authorList>
            <person name="Vandepol N."/>
            <person name="Liber J."/>
            <person name="Desiro A."/>
            <person name="Na H."/>
            <person name="Kennedy M."/>
            <person name="Barry K."/>
            <person name="Grigoriev I.V."/>
            <person name="Miller A.N."/>
            <person name="O'Donnell K."/>
            <person name="Stajich J.E."/>
            <person name="Bonito G."/>
        </authorList>
    </citation>
    <scope>NUCLEOTIDE SEQUENCE</scope>
    <source>
        <strain evidence="6">NRRL 6426</strain>
    </source>
</reference>
<accession>A0A9P5RKK3</accession>
<dbReference type="Proteomes" id="UP000748756">
    <property type="component" value="Unassembled WGS sequence"/>
</dbReference>
<dbReference type="GO" id="GO:0005829">
    <property type="term" value="C:cytosol"/>
    <property type="evidence" value="ECO:0007669"/>
    <property type="project" value="TreeGrafter"/>
</dbReference>
<dbReference type="InterPro" id="IPR013149">
    <property type="entry name" value="ADH-like_C"/>
</dbReference>
<dbReference type="PROSITE" id="PS50206">
    <property type="entry name" value="RHODANESE_3"/>
    <property type="match status" value="1"/>
</dbReference>
<dbReference type="Pfam" id="PF08240">
    <property type="entry name" value="ADH_N"/>
    <property type="match status" value="1"/>
</dbReference>
<protein>
    <recommendedName>
        <fullName evidence="4">Probable quinone oxidoreductase</fullName>
    </recommendedName>
    <alternativeName>
        <fullName evidence="3">NADPH:quinone reductase</fullName>
    </alternativeName>
</protein>
<sequence length="328" mass="35333">MVNSTARVIRVAEHGDVSVLQPTTIPRPIPRPTEVLVKIAYAGVNYIDIYERSGNYPTPAPLIPGREGSGEVVEVGSEVQGFKIGDRVAFMSQNTYSDYAVVDTLHLVKLPDNVSLETGAALVLQGLTAVGLVRKGYTIQKGDWIVVHAAAGGVGLLLSQLGRLLGAHVIGTVSTEEKAALAHANGAEHVVLINNGYEALEKKVRELTNGEGVHAVFDSVGQATFESSLNVVRRLGTLVLFGSASGAIPPLNLVRLAGKNVKVTWATVYNYITTHEEFNELIGDTLEYLEKGQLKFAIHKVYPVEDVQQAHLDLEGRKTTGKLLLKIQ</sequence>
<evidence type="ECO:0000256" key="2">
    <source>
        <dbReference type="ARBA" id="ARBA00023002"/>
    </source>
</evidence>
<dbReference type="GO" id="GO:0070402">
    <property type="term" value="F:NADPH binding"/>
    <property type="evidence" value="ECO:0007669"/>
    <property type="project" value="TreeGrafter"/>
</dbReference>
<dbReference type="GO" id="GO:0003960">
    <property type="term" value="F:quinone reductase (NADPH) activity"/>
    <property type="evidence" value="ECO:0007669"/>
    <property type="project" value="InterPro"/>
</dbReference>
<keyword evidence="7" id="KW-1185">Reference proteome</keyword>
<dbReference type="EMBL" id="JAAAUQ010001734">
    <property type="protein sequence ID" value="KAF9134844.1"/>
    <property type="molecule type" value="Genomic_DNA"/>
</dbReference>
<dbReference type="CDD" id="cd05286">
    <property type="entry name" value="QOR2"/>
    <property type="match status" value="1"/>
</dbReference>
<gene>
    <name evidence="6" type="primary">ZTA1_2</name>
    <name evidence="6" type="ORF">BG015_003364</name>
</gene>
<organism evidence="6 7">
    <name type="scientific">Linnemannia schmuckeri</name>
    <dbReference type="NCBI Taxonomy" id="64567"/>
    <lineage>
        <taxon>Eukaryota</taxon>
        <taxon>Fungi</taxon>
        <taxon>Fungi incertae sedis</taxon>
        <taxon>Mucoromycota</taxon>
        <taxon>Mortierellomycotina</taxon>
        <taxon>Mortierellomycetes</taxon>
        <taxon>Mortierellales</taxon>
        <taxon>Mortierellaceae</taxon>
        <taxon>Linnemannia</taxon>
    </lineage>
</organism>
<dbReference type="Pfam" id="PF00107">
    <property type="entry name" value="ADH_zinc_N"/>
    <property type="match status" value="1"/>
</dbReference>
<dbReference type="SUPFAM" id="SSF51735">
    <property type="entry name" value="NAD(P)-binding Rossmann-fold domains"/>
    <property type="match status" value="1"/>
</dbReference>
<dbReference type="Gene3D" id="3.90.180.10">
    <property type="entry name" value="Medium-chain alcohol dehydrogenases, catalytic domain"/>
    <property type="match status" value="1"/>
</dbReference>
<dbReference type="AlphaFoldDB" id="A0A9P5RKK3"/>
<evidence type="ECO:0000313" key="7">
    <source>
        <dbReference type="Proteomes" id="UP000748756"/>
    </source>
</evidence>
<dbReference type="InterPro" id="IPR020843">
    <property type="entry name" value="ER"/>
</dbReference>
<dbReference type="FunFam" id="3.40.50.720:FF:000053">
    <property type="entry name" value="Quinone oxidoreductase 1"/>
    <property type="match status" value="1"/>
</dbReference>
<dbReference type="InterPro" id="IPR036291">
    <property type="entry name" value="NAD(P)-bd_dom_sf"/>
</dbReference>
<evidence type="ECO:0000256" key="3">
    <source>
        <dbReference type="ARBA" id="ARBA00043088"/>
    </source>
</evidence>
<comment type="caution">
    <text evidence="6">The sequence shown here is derived from an EMBL/GenBank/DDBJ whole genome shotgun (WGS) entry which is preliminary data.</text>
</comment>
<dbReference type="InterPro" id="IPR047618">
    <property type="entry name" value="QOR-like"/>
</dbReference>
<keyword evidence="1" id="KW-0521">NADP</keyword>
<dbReference type="SMART" id="SM00829">
    <property type="entry name" value="PKS_ER"/>
    <property type="match status" value="1"/>
</dbReference>
<dbReference type="Gene3D" id="3.40.50.720">
    <property type="entry name" value="NAD(P)-binding Rossmann-like Domain"/>
    <property type="match status" value="1"/>
</dbReference>
<evidence type="ECO:0000313" key="6">
    <source>
        <dbReference type="EMBL" id="KAF9134844.1"/>
    </source>
</evidence>
<dbReference type="GO" id="GO:0035925">
    <property type="term" value="F:mRNA 3'-UTR AU-rich region binding"/>
    <property type="evidence" value="ECO:0007669"/>
    <property type="project" value="TreeGrafter"/>
</dbReference>
<dbReference type="PANTHER" id="PTHR48106:SF13">
    <property type="entry name" value="QUINONE OXIDOREDUCTASE-RELATED"/>
    <property type="match status" value="1"/>
</dbReference>
<feature type="domain" description="Rhodanese" evidence="5">
    <location>
        <begin position="179"/>
        <end position="209"/>
    </location>
</feature>
<proteinExistence type="predicted"/>
<dbReference type="InterPro" id="IPR013154">
    <property type="entry name" value="ADH-like_N"/>
</dbReference>
<dbReference type="OrthoDB" id="48317at2759"/>